<dbReference type="Pfam" id="PF02518">
    <property type="entry name" value="HATPase_c"/>
    <property type="match status" value="1"/>
</dbReference>
<dbReference type="CDD" id="cd00082">
    <property type="entry name" value="HisKA"/>
    <property type="match status" value="1"/>
</dbReference>
<feature type="domain" description="Histidine kinase" evidence="8">
    <location>
        <begin position="93"/>
        <end position="306"/>
    </location>
</feature>
<dbReference type="SMART" id="SM00388">
    <property type="entry name" value="HisKA"/>
    <property type="match status" value="1"/>
</dbReference>
<feature type="transmembrane region" description="Helical" evidence="7">
    <location>
        <begin position="24"/>
        <end position="43"/>
    </location>
</feature>
<dbReference type="PROSITE" id="PS50109">
    <property type="entry name" value="HIS_KIN"/>
    <property type="match status" value="1"/>
</dbReference>
<evidence type="ECO:0000256" key="6">
    <source>
        <dbReference type="ARBA" id="ARBA00023012"/>
    </source>
</evidence>
<dbReference type="InterPro" id="IPR005467">
    <property type="entry name" value="His_kinase_dom"/>
</dbReference>
<reference evidence="10" key="1">
    <citation type="submission" date="2016-10" db="EMBL/GenBank/DDBJ databases">
        <authorList>
            <person name="Varghese N."/>
            <person name="Submissions S."/>
        </authorList>
    </citation>
    <scope>NUCLEOTIDE SEQUENCE [LARGE SCALE GENOMIC DNA]</scope>
    <source>
        <strain evidence="10">DSM 18609</strain>
    </source>
</reference>
<dbReference type="STRING" id="390242.SAMN04488024_102608"/>
<dbReference type="Gene3D" id="3.30.565.10">
    <property type="entry name" value="Histidine kinase-like ATPase, C-terminal domain"/>
    <property type="match status" value="1"/>
</dbReference>
<dbReference type="CDD" id="cd00075">
    <property type="entry name" value="HATPase"/>
    <property type="match status" value="1"/>
</dbReference>
<dbReference type="Proteomes" id="UP000199455">
    <property type="component" value="Unassembled WGS sequence"/>
</dbReference>
<dbReference type="EMBL" id="FMZH01000002">
    <property type="protein sequence ID" value="SDC64377.1"/>
    <property type="molecule type" value="Genomic_DNA"/>
</dbReference>
<keyword evidence="7" id="KW-0812">Transmembrane</keyword>
<keyword evidence="3" id="KW-0597">Phosphoprotein</keyword>
<dbReference type="SMART" id="SM00387">
    <property type="entry name" value="HATPase_c"/>
    <property type="match status" value="1"/>
</dbReference>
<dbReference type="InterPro" id="IPR003661">
    <property type="entry name" value="HisK_dim/P_dom"/>
</dbReference>
<evidence type="ECO:0000256" key="7">
    <source>
        <dbReference type="SAM" id="Phobius"/>
    </source>
</evidence>
<evidence type="ECO:0000256" key="2">
    <source>
        <dbReference type="ARBA" id="ARBA00012438"/>
    </source>
</evidence>
<dbReference type="InterPro" id="IPR050351">
    <property type="entry name" value="BphY/WalK/GraS-like"/>
</dbReference>
<organism evidence="9 10">
    <name type="scientific">Pedobacter soli</name>
    <dbReference type="NCBI Taxonomy" id="390242"/>
    <lineage>
        <taxon>Bacteria</taxon>
        <taxon>Pseudomonadati</taxon>
        <taxon>Bacteroidota</taxon>
        <taxon>Sphingobacteriia</taxon>
        <taxon>Sphingobacteriales</taxon>
        <taxon>Sphingobacteriaceae</taxon>
        <taxon>Pedobacter</taxon>
    </lineage>
</organism>
<dbReference type="Gene3D" id="1.10.287.130">
    <property type="match status" value="1"/>
</dbReference>
<dbReference type="PRINTS" id="PR00344">
    <property type="entry name" value="BCTRLSENSOR"/>
</dbReference>
<evidence type="ECO:0000256" key="1">
    <source>
        <dbReference type="ARBA" id="ARBA00000085"/>
    </source>
</evidence>
<dbReference type="PANTHER" id="PTHR45453">
    <property type="entry name" value="PHOSPHATE REGULON SENSOR PROTEIN PHOR"/>
    <property type="match status" value="1"/>
</dbReference>
<keyword evidence="7" id="KW-0472">Membrane</keyword>
<dbReference type="GO" id="GO:0004721">
    <property type="term" value="F:phosphoprotein phosphatase activity"/>
    <property type="evidence" value="ECO:0007669"/>
    <property type="project" value="TreeGrafter"/>
</dbReference>
<evidence type="ECO:0000256" key="5">
    <source>
        <dbReference type="ARBA" id="ARBA00022777"/>
    </source>
</evidence>
<keyword evidence="7" id="KW-1133">Transmembrane helix</keyword>
<keyword evidence="4" id="KW-0808">Transferase</keyword>
<dbReference type="EC" id="2.7.13.3" evidence="2"/>
<comment type="catalytic activity">
    <reaction evidence="1">
        <text>ATP + protein L-histidine = ADP + protein N-phospho-L-histidine.</text>
        <dbReference type="EC" id="2.7.13.3"/>
    </reaction>
</comment>
<keyword evidence="5 9" id="KW-0418">Kinase</keyword>
<feature type="transmembrane region" description="Helical" evidence="7">
    <location>
        <begin position="55"/>
        <end position="74"/>
    </location>
</feature>
<keyword evidence="10" id="KW-1185">Reference proteome</keyword>
<dbReference type="GO" id="GO:0005886">
    <property type="term" value="C:plasma membrane"/>
    <property type="evidence" value="ECO:0007669"/>
    <property type="project" value="TreeGrafter"/>
</dbReference>
<keyword evidence="6" id="KW-0902">Two-component regulatory system</keyword>
<dbReference type="FunFam" id="3.30.565.10:FF:000006">
    <property type="entry name" value="Sensor histidine kinase WalK"/>
    <property type="match status" value="1"/>
</dbReference>
<dbReference type="InterPro" id="IPR036890">
    <property type="entry name" value="HATPase_C_sf"/>
</dbReference>
<evidence type="ECO:0000259" key="8">
    <source>
        <dbReference type="PROSITE" id="PS50109"/>
    </source>
</evidence>
<protein>
    <recommendedName>
        <fullName evidence="2">histidine kinase</fullName>
        <ecNumber evidence="2">2.7.13.3</ecNumber>
    </recommendedName>
</protein>
<evidence type="ECO:0000256" key="4">
    <source>
        <dbReference type="ARBA" id="ARBA00022679"/>
    </source>
</evidence>
<dbReference type="InterPro" id="IPR036097">
    <property type="entry name" value="HisK_dim/P_sf"/>
</dbReference>
<evidence type="ECO:0000256" key="3">
    <source>
        <dbReference type="ARBA" id="ARBA00022553"/>
    </source>
</evidence>
<evidence type="ECO:0000313" key="10">
    <source>
        <dbReference type="Proteomes" id="UP000199455"/>
    </source>
</evidence>
<proteinExistence type="predicted"/>
<evidence type="ECO:0000313" key="9">
    <source>
        <dbReference type="EMBL" id="SDC64377.1"/>
    </source>
</evidence>
<sequence length="306" mass="34665">MERIIGVIKQTSIINSKGMKKSIIIFYALLLYALIQLISWGTLVVRLQPSRMTMIMGEGSVFLFLLCFGGYFLHQSLKREDKLREQQQNFLMSITHELKSPLAAIKLSIQTIVKRDLDKARQVSLLNNSLKDIERLDDLVENMLLATKIENRSYSFPKEPFNFSELVAKITDRLQVHSCGCEQIINAKIQPNLQLVGDKFALSSVVTNLIENAVKYSNPCDEINVHLNEMDGHIHLSVMDKGPGISDAEKMLIFDKFYRVGNENVRKAKGTGLGLFIVKEVLQYHDADITVKDNLPQGSIFEVTFS</sequence>
<name>A0A1G6NAG1_9SPHI</name>
<gene>
    <name evidence="9" type="ORF">SAMN04488024_102608</name>
</gene>
<dbReference type="Pfam" id="PF00512">
    <property type="entry name" value="HisKA"/>
    <property type="match status" value="1"/>
</dbReference>
<dbReference type="PANTHER" id="PTHR45453:SF1">
    <property type="entry name" value="PHOSPHATE REGULON SENSOR PROTEIN PHOR"/>
    <property type="match status" value="1"/>
</dbReference>
<dbReference type="SUPFAM" id="SSF47384">
    <property type="entry name" value="Homodimeric domain of signal transducing histidine kinase"/>
    <property type="match status" value="1"/>
</dbReference>
<dbReference type="GO" id="GO:0016036">
    <property type="term" value="P:cellular response to phosphate starvation"/>
    <property type="evidence" value="ECO:0007669"/>
    <property type="project" value="TreeGrafter"/>
</dbReference>
<dbReference type="AlphaFoldDB" id="A0A1G6NAG1"/>
<dbReference type="InterPro" id="IPR004358">
    <property type="entry name" value="Sig_transdc_His_kin-like_C"/>
</dbReference>
<dbReference type="SUPFAM" id="SSF55874">
    <property type="entry name" value="ATPase domain of HSP90 chaperone/DNA topoisomerase II/histidine kinase"/>
    <property type="match status" value="1"/>
</dbReference>
<dbReference type="InterPro" id="IPR003594">
    <property type="entry name" value="HATPase_dom"/>
</dbReference>
<dbReference type="GO" id="GO:0000155">
    <property type="term" value="F:phosphorelay sensor kinase activity"/>
    <property type="evidence" value="ECO:0007669"/>
    <property type="project" value="InterPro"/>
</dbReference>
<accession>A0A1G6NAG1</accession>